<dbReference type="RefSeq" id="WP_124237174.1">
    <property type="nucleotide sequence ID" value="NZ_JBHUFI010000008.1"/>
</dbReference>
<evidence type="ECO:0000313" key="3">
    <source>
        <dbReference type="Proteomes" id="UP000275225"/>
    </source>
</evidence>
<feature type="transmembrane region" description="Helical" evidence="1">
    <location>
        <begin position="21"/>
        <end position="37"/>
    </location>
</feature>
<evidence type="ECO:0000256" key="1">
    <source>
        <dbReference type="SAM" id="Phobius"/>
    </source>
</evidence>
<keyword evidence="1" id="KW-0472">Membrane</keyword>
<comment type="caution">
    <text evidence="2">The sequence shown here is derived from an EMBL/GenBank/DDBJ whole genome shotgun (WGS) entry which is preliminary data.</text>
</comment>
<dbReference type="Proteomes" id="UP000275225">
    <property type="component" value="Unassembled WGS sequence"/>
</dbReference>
<gene>
    <name evidence="2" type="ORF">EHW97_10770</name>
</gene>
<accession>A0A3N6W6L1</accession>
<dbReference type="OrthoDB" id="5242307at2"/>
<evidence type="ECO:0000313" key="2">
    <source>
        <dbReference type="EMBL" id="RQN03156.1"/>
    </source>
</evidence>
<keyword evidence="1" id="KW-0812">Transmembrane</keyword>
<keyword evidence="1" id="KW-1133">Transmembrane helix</keyword>
<dbReference type="SUPFAM" id="SSF55486">
    <property type="entry name" value="Metalloproteases ('zincins'), catalytic domain"/>
    <property type="match status" value="1"/>
</dbReference>
<keyword evidence="3" id="KW-1185">Reference proteome</keyword>
<sequence length="421" mass="44513">MPRASADPDASRPRTLLRANLLALAALVVVGGALVLWQHPWRTDDPGAASVMYPSDAVRRIDQQLSDMSRSAGTEAFADAAGGGATASAVSDALRDLGTASMALRYVDGGQAPSRDDGTTTVTVRVAWEADGTVFPAGARRSTVVLRFSYEDDRFVLAGSEPHEDDPLPIWLAGPLAVDRGGAGAVVAVGDVAEHDVTELADRAAASVEAALGEARPDPLVVVQPASTDLLARLVGRAPDEAAAIAAVTTRLDAGSDAGAVVALNPNVFSTMDARARQIVMTHEAVHQLTQVVGAPGQDTMWVVEGFADWVALRDDDAGLAESAERILDEVRDDGPPQRLPTREDFADAQRVTAVYESAWLAIRMLVEQHGFEPVFDFYRRVTSGEGTSVEAALREAVGTDLATVTAQWRDYLTYNASTVS</sequence>
<evidence type="ECO:0008006" key="4">
    <source>
        <dbReference type="Google" id="ProtNLM"/>
    </source>
</evidence>
<organism evidence="2 3">
    <name type="scientific">Aeromicrobium camelliae</name>
    <dbReference type="NCBI Taxonomy" id="1538144"/>
    <lineage>
        <taxon>Bacteria</taxon>
        <taxon>Bacillati</taxon>
        <taxon>Actinomycetota</taxon>
        <taxon>Actinomycetes</taxon>
        <taxon>Propionibacteriales</taxon>
        <taxon>Nocardioidaceae</taxon>
        <taxon>Aeromicrobium</taxon>
    </lineage>
</organism>
<dbReference type="EMBL" id="RQJX01000014">
    <property type="protein sequence ID" value="RQN03156.1"/>
    <property type="molecule type" value="Genomic_DNA"/>
</dbReference>
<name>A0A3N6W6L1_9ACTN</name>
<protein>
    <recommendedName>
        <fullName evidence="4">DUF1570 domain-containing protein</fullName>
    </recommendedName>
</protein>
<reference evidence="2 3" key="1">
    <citation type="submission" date="2018-11" db="EMBL/GenBank/DDBJ databases">
        <authorList>
            <person name="Li F."/>
        </authorList>
    </citation>
    <scope>NUCLEOTIDE SEQUENCE [LARGE SCALE GENOMIC DNA]</scope>
    <source>
        <strain evidence="2 3">YS17T</strain>
    </source>
</reference>
<dbReference type="AlphaFoldDB" id="A0A3N6W6L1"/>
<proteinExistence type="predicted"/>